<comment type="subcellular location">
    <subcellularLocation>
        <location evidence="3">Secreted</location>
    </subcellularLocation>
</comment>
<dbReference type="GO" id="GO:0046274">
    <property type="term" value="P:lignin catabolic process"/>
    <property type="evidence" value="ECO:0007669"/>
    <property type="project" value="UniProtKB-KW"/>
</dbReference>
<keyword evidence="9" id="KW-0186">Copper</keyword>
<dbReference type="InterPro" id="IPR045087">
    <property type="entry name" value="Cu-oxidase_fam"/>
</dbReference>
<keyword evidence="14" id="KW-0472">Membrane</keyword>
<dbReference type="GO" id="GO:0005576">
    <property type="term" value="C:extracellular region"/>
    <property type="evidence" value="ECO:0007669"/>
    <property type="project" value="UniProtKB-SubCell"/>
</dbReference>
<keyword evidence="11" id="KW-0325">Glycoprotein</keyword>
<dbReference type="PANTHER" id="PTHR11709:SF511">
    <property type="entry name" value="LACCASE"/>
    <property type="match status" value="1"/>
</dbReference>
<dbReference type="InterPro" id="IPR011706">
    <property type="entry name" value="Cu-oxidase_C"/>
</dbReference>
<dbReference type="FunFam" id="2.60.40.420:FF:000045">
    <property type="entry name" value="Laccase 2"/>
    <property type="match status" value="1"/>
</dbReference>
<dbReference type="InterPro" id="IPR001117">
    <property type="entry name" value="Cu-oxidase_2nd"/>
</dbReference>
<evidence type="ECO:0000256" key="3">
    <source>
        <dbReference type="ARBA" id="ARBA00004613"/>
    </source>
</evidence>
<dbReference type="InterPro" id="IPR033138">
    <property type="entry name" value="Cu_oxidase_CS"/>
</dbReference>
<feature type="domain" description="Plastocyanin-like" evidence="16">
    <location>
        <begin position="475"/>
        <end position="588"/>
    </location>
</feature>
<evidence type="ECO:0000256" key="8">
    <source>
        <dbReference type="ARBA" id="ARBA00023002"/>
    </source>
</evidence>
<dbReference type="OrthoDB" id="2121828at2759"/>
<evidence type="ECO:0000256" key="1">
    <source>
        <dbReference type="ARBA" id="ARBA00000349"/>
    </source>
</evidence>
<organism evidence="18">
    <name type="scientific">Dichomitus squalens</name>
    <dbReference type="NCBI Taxonomy" id="114155"/>
    <lineage>
        <taxon>Eukaryota</taxon>
        <taxon>Fungi</taxon>
        <taxon>Dikarya</taxon>
        <taxon>Basidiomycota</taxon>
        <taxon>Agaricomycotina</taxon>
        <taxon>Agaricomycetes</taxon>
        <taxon>Polyporales</taxon>
        <taxon>Polyporaceae</taxon>
        <taxon>Dichomitus</taxon>
    </lineage>
</organism>
<evidence type="ECO:0000256" key="11">
    <source>
        <dbReference type="ARBA" id="ARBA00023180"/>
    </source>
</evidence>
<evidence type="ECO:0000256" key="12">
    <source>
        <dbReference type="ARBA" id="ARBA00023185"/>
    </source>
</evidence>
<dbReference type="CDD" id="cd13886">
    <property type="entry name" value="CuRO_2_MCO_like_1"/>
    <property type="match status" value="1"/>
</dbReference>
<keyword evidence="6" id="KW-0964">Secreted</keyword>
<feature type="transmembrane region" description="Helical" evidence="14">
    <location>
        <begin position="29"/>
        <end position="54"/>
    </location>
</feature>
<comment type="similarity">
    <text evidence="4">Belongs to the multicopper oxidase family.</text>
</comment>
<dbReference type="PANTHER" id="PTHR11709">
    <property type="entry name" value="MULTI-COPPER OXIDASE"/>
    <property type="match status" value="1"/>
</dbReference>
<dbReference type="Pfam" id="PF07732">
    <property type="entry name" value="Cu-oxidase_3"/>
    <property type="match status" value="1"/>
</dbReference>
<evidence type="ECO:0000256" key="2">
    <source>
        <dbReference type="ARBA" id="ARBA00001935"/>
    </source>
</evidence>
<dbReference type="EMBL" id="ML143473">
    <property type="protein sequence ID" value="TBU24763.1"/>
    <property type="molecule type" value="Genomic_DNA"/>
</dbReference>
<evidence type="ECO:0000313" key="18">
    <source>
        <dbReference type="EMBL" id="TBU24763.1"/>
    </source>
</evidence>
<dbReference type="GO" id="GO:0052716">
    <property type="term" value="F:hydroquinone:oxygen oxidoreductase activity"/>
    <property type="evidence" value="ECO:0007669"/>
    <property type="project" value="UniProtKB-EC"/>
</dbReference>
<dbReference type="GO" id="GO:0005507">
    <property type="term" value="F:copper ion binding"/>
    <property type="evidence" value="ECO:0007669"/>
    <property type="project" value="InterPro"/>
</dbReference>
<dbReference type="PROSITE" id="PS00079">
    <property type="entry name" value="MULTICOPPER_OXIDASE1"/>
    <property type="match status" value="1"/>
</dbReference>
<dbReference type="AlphaFoldDB" id="A0A4V2JZF0"/>
<dbReference type="CDD" id="cd13857">
    <property type="entry name" value="CuRO_1_Diphenol_Ox"/>
    <property type="match status" value="1"/>
</dbReference>
<sequence>MSKTDSGDNLASEKSGPVKAASTSTRRPLIIGAAVATTVVVLALALGLGLGLGLKHHHSSSNSSSANGTGSLAVVTSPDSSAAFLSATLLNDPPTTRTYDFVVEERTGFPDGVEKRMLVVNGQFPGPTIEVNTGDRVVVNVTNKMSNATTIHWHGLFQRGTNFYDGTDAITQCGIPPGQSMVYNFTLDGYVGSTWWHAHYMTQYTDGIVGAFVVHAKNESVPSYDGDLVIQMSDLYHGWSPDLLAFYFTPGGIDGTPGNEPVPDGGTVNGIGQYGASASTPNASFWNATLEPNKTYRLRLVNTGSFVAMQFAVDNHTLTVIEADGTAVTPFEVSSVSVAIAQRYSVLLRTNQTAGAYWVRADLDQTAFTYNNPGAQTEVRGVIRYGVANDTMPDFSLLDNPPALPNGSPSELDTSDLAPVGGGPAPDATFQVYFTISMQYANTGSDYLSKFLAFINSTSWQPLQGTASLFSHLGNVTTDGSATFADSQLITTVNEQHVVQMVIDNLDDGDHPFHLHGQKFWIVGQGDGRFQGQTINNTLPMLRDTLVIPAYTHAVLRFTGDNPGFWAFHCHIQWHMSAGLLFQLNVLPSESAKFDIPQYMIDQCKSSS</sequence>
<keyword evidence="14" id="KW-1133">Transmembrane helix</keyword>
<keyword evidence="8" id="KW-0560">Oxidoreductase</keyword>
<evidence type="ECO:0000259" key="15">
    <source>
        <dbReference type="Pfam" id="PF00394"/>
    </source>
</evidence>
<dbReference type="PROSITE" id="PS00080">
    <property type="entry name" value="MULTICOPPER_OXIDASE2"/>
    <property type="match status" value="1"/>
</dbReference>
<dbReference type="InterPro" id="IPR008972">
    <property type="entry name" value="Cupredoxin"/>
</dbReference>
<keyword evidence="12" id="KW-0439">Lignin degradation</keyword>
<dbReference type="Pfam" id="PF00394">
    <property type="entry name" value="Cu-oxidase"/>
    <property type="match status" value="1"/>
</dbReference>
<comment type="cofactor">
    <cofactor evidence="2">
        <name>Cu cation</name>
        <dbReference type="ChEBI" id="CHEBI:23378"/>
    </cofactor>
</comment>
<feature type="region of interest" description="Disordered" evidence="13">
    <location>
        <begin position="1"/>
        <end position="23"/>
    </location>
</feature>
<evidence type="ECO:0000259" key="16">
    <source>
        <dbReference type="Pfam" id="PF07731"/>
    </source>
</evidence>
<dbReference type="Gene3D" id="2.60.40.420">
    <property type="entry name" value="Cupredoxins - blue copper proteins"/>
    <property type="match status" value="3"/>
</dbReference>
<protein>
    <recommendedName>
        <fullName evidence="5">laccase</fullName>
        <ecNumber evidence="5">1.10.3.2</ecNumber>
    </recommendedName>
</protein>
<dbReference type="CDD" id="cd13910">
    <property type="entry name" value="CuRO_3_MCO_like_4"/>
    <property type="match status" value="1"/>
</dbReference>
<dbReference type="SUPFAM" id="SSF49503">
    <property type="entry name" value="Cupredoxins"/>
    <property type="match status" value="3"/>
</dbReference>
<feature type="domain" description="Plastocyanin-like" evidence="17">
    <location>
        <begin position="109"/>
        <end position="218"/>
    </location>
</feature>
<keyword evidence="10" id="KW-1015">Disulfide bond</keyword>
<evidence type="ECO:0000256" key="6">
    <source>
        <dbReference type="ARBA" id="ARBA00022525"/>
    </source>
</evidence>
<feature type="domain" description="Plastocyanin-like" evidence="15">
    <location>
        <begin position="227"/>
        <end position="386"/>
    </location>
</feature>
<proteinExistence type="inferred from homology"/>
<keyword evidence="7" id="KW-0479">Metal-binding</keyword>
<evidence type="ECO:0000256" key="13">
    <source>
        <dbReference type="SAM" id="MobiDB-lite"/>
    </source>
</evidence>
<dbReference type="InterPro" id="IPR002355">
    <property type="entry name" value="Cu_oxidase_Cu_BS"/>
</dbReference>
<evidence type="ECO:0000256" key="4">
    <source>
        <dbReference type="ARBA" id="ARBA00010609"/>
    </source>
</evidence>
<evidence type="ECO:0000259" key="17">
    <source>
        <dbReference type="Pfam" id="PF07732"/>
    </source>
</evidence>
<comment type="catalytic activity">
    <reaction evidence="1">
        <text>4 hydroquinone + O2 = 4 benzosemiquinone + 2 H2O</text>
        <dbReference type="Rhea" id="RHEA:11276"/>
        <dbReference type="ChEBI" id="CHEBI:15377"/>
        <dbReference type="ChEBI" id="CHEBI:15379"/>
        <dbReference type="ChEBI" id="CHEBI:17594"/>
        <dbReference type="ChEBI" id="CHEBI:17977"/>
        <dbReference type="EC" id="1.10.3.2"/>
    </reaction>
</comment>
<dbReference type="Proteomes" id="UP000292957">
    <property type="component" value="Unassembled WGS sequence"/>
</dbReference>
<keyword evidence="14" id="KW-0812">Transmembrane</keyword>
<accession>A0A4V2JZF0</accession>
<gene>
    <name evidence="18" type="ORF">BD311DRAFT_701570</name>
</gene>
<feature type="region of interest" description="Disordered" evidence="13">
    <location>
        <begin position="398"/>
        <end position="421"/>
    </location>
</feature>
<evidence type="ECO:0000256" key="5">
    <source>
        <dbReference type="ARBA" id="ARBA00012297"/>
    </source>
</evidence>
<evidence type="ECO:0000256" key="7">
    <source>
        <dbReference type="ARBA" id="ARBA00022723"/>
    </source>
</evidence>
<evidence type="ECO:0000256" key="14">
    <source>
        <dbReference type="SAM" id="Phobius"/>
    </source>
</evidence>
<dbReference type="InterPro" id="IPR011707">
    <property type="entry name" value="Cu-oxidase-like_N"/>
</dbReference>
<dbReference type="EC" id="1.10.3.2" evidence="5"/>
<evidence type="ECO:0000256" key="10">
    <source>
        <dbReference type="ARBA" id="ARBA00023157"/>
    </source>
</evidence>
<evidence type="ECO:0000256" key="9">
    <source>
        <dbReference type="ARBA" id="ARBA00023008"/>
    </source>
</evidence>
<dbReference type="Pfam" id="PF07731">
    <property type="entry name" value="Cu-oxidase_2"/>
    <property type="match status" value="1"/>
</dbReference>
<name>A0A4V2JZF0_9APHY</name>
<reference evidence="18" key="1">
    <citation type="submission" date="2019-01" db="EMBL/GenBank/DDBJ databases">
        <title>Draft genome sequences of three monokaryotic isolates of the white-rot basidiomycete fungus Dichomitus squalens.</title>
        <authorList>
            <consortium name="DOE Joint Genome Institute"/>
            <person name="Lopez S.C."/>
            <person name="Andreopoulos B."/>
            <person name="Pangilinan J."/>
            <person name="Lipzen A."/>
            <person name="Riley R."/>
            <person name="Ahrendt S."/>
            <person name="Ng V."/>
            <person name="Barry K."/>
            <person name="Daum C."/>
            <person name="Grigoriev I.V."/>
            <person name="Hilden K.S."/>
            <person name="Makela M.R."/>
            <person name="de Vries R.P."/>
        </authorList>
    </citation>
    <scope>NUCLEOTIDE SEQUENCE [LARGE SCALE GENOMIC DNA]</scope>
    <source>
        <strain evidence="18">OM18370.1</strain>
    </source>
</reference>